<protein>
    <submittedName>
        <fullName evidence="2">Uncharacterized protein</fullName>
    </submittedName>
</protein>
<name>K0R2E7_THAOC</name>
<dbReference type="EMBL" id="AGNL01047515">
    <property type="protein sequence ID" value="EJK46818.1"/>
    <property type="molecule type" value="Genomic_DNA"/>
</dbReference>
<evidence type="ECO:0000313" key="3">
    <source>
        <dbReference type="Proteomes" id="UP000266841"/>
    </source>
</evidence>
<sequence>MISGSDTAQGPRRIPIEGMSTLDRSRHGPSVSRRCGSRYGMFRQNAEIYVSAARSAIEAPGHQISKTTQPPSWVGPPNTRSAAFHRHNAHAPLGPRPKQLSHRFLTNPTPTPFHDQPSELWGVTGLAMVSPGSRTMVLLRALPIVSVSAVLVLCVSSSAASEDADTLLDPTVHKFDHVAEGEAVATLLEPAVHKFDHAAEGEPVTLLEPTVHKFDRVLPKEACDELIRLGEQEGFGIGDHESIDDQQERAEGVVSSIIWEALQPYIPLLTDYVKKSIDKETDEWYFPEANRTPKLDWVFFRKYSPETERNSNMHTLNIALNDDFEGGGLFYAKPVADQEFDRENTSELVFPDMHAGDVLVHNFTVWHAVAPIERGTRYSFVLFYDMDNPAIQGDFDENYVDATFYHEITSATIDLMYVEFLVDENGRRYQEKSEVVEEDMQPFEEVNFGSYKGHVFRAVERDSKEVLAEFVIDHDVEFYEIESLPRHPPQKGAQAHPSETGSSSSDEL</sequence>
<dbReference type="OrthoDB" id="69177at2759"/>
<evidence type="ECO:0000256" key="1">
    <source>
        <dbReference type="SAM" id="MobiDB-lite"/>
    </source>
</evidence>
<feature type="region of interest" description="Disordered" evidence="1">
    <location>
        <begin position="1"/>
        <end position="36"/>
    </location>
</feature>
<keyword evidence="3" id="KW-1185">Reference proteome</keyword>
<dbReference type="Proteomes" id="UP000266841">
    <property type="component" value="Unassembled WGS sequence"/>
</dbReference>
<feature type="compositionally biased region" description="Polar residues" evidence="1">
    <location>
        <begin position="497"/>
        <end position="508"/>
    </location>
</feature>
<organism evidence="2 3">
    <name type="scientific">Thalassiosira oceanica</name>
    <name type="common">Marine diatom</name>
    <dbReference type="NCBI Taxonomy" id="159749"/>
    <lineage>
        <taxon>Eukaryota</taxon>
        <taxon>Sar</taxon>
        <taxon>Stramenopiles</taxon>
        <taxon>Ochrophyta</taxon>
        <taxon>Bacillariophyta</taxon>
        <taxon>Coscinodiscophyceae</taxon>
        <taxon>Thalassiosirophycidae</taxon>
        <taxon>Thalassiosirales</taxon>
        <taxon>Thalassiosiraceae</taxon>
        <taxon>Thalassiosira</taxon>
    </lineage>
</organism>
<dbReference type="Gene3D" id="2.60.120.620">
    <property type="entry name" value="q2cbj1_9rhob like domain"/>
    <property type="match status" value="1"/>
</dbReference>
<gene>
    <name evidence="2" type="ORF">THAOC_34497</name>
</gene>
<dbReference type="eggNOG" id="ENOG502SWC3">
    <property type="taxonomic scope" value="Eukaryota"/>
</dbReference>
<reference evidence="2 3" key="1">
    <citation type="journal article" date="2012" name="Genome Biol.">
        <title>Genome and low-iron response of an oceanic diatom adapted to chronic iron limitation.</title>
        <authorList>
            <person name="Lommer M."/>
            <person name="Specht M."/>
            <person name="Roy A.S."/>
            <person name="Kraemer L."/>
            <person name="Andreson R."/>
            <person name="Gutowska M.A."/>
            <person name="Wolf J."/>
            <person name="Bergner S.V."/>
            <person name="Schilhabel M.B."/>
            <person name="Klostermeier U.C."/>
            <person name="Beiko R.G."/>
            <person name="Rosenstiel P."/>
            <person name="Hippler M."/>
            <person name="Laroche J."/>
        </authorList>
    </citation>
    <scope>NUCLEOTIDE SEQUENCE [LARGE SCALE GENOMIC DNA]</scope>
    <source>
        <strain evidence="2 3">CCMP1005</strain>
    </source>
</reference>
<evidence type="ECO:0000313" key="2">
    <source>
        <dbReference type="EMBL" id="EJK46818.1"/>
    </source>
</evidence>
<dbReference type="SUPFAM" id="SSF51197">
    <property type="entry name" value="Clavaminate synthase-like"/>
    <property type="match status" value="1"/>
</dbReference>
<accession>K0R2E7</accession>
<proteinExistence type="predicted"/>
<feature type="region of interest" description="Disordered" evidence="1">
    <location>
        <begin position="483"/>
        <end position="508"/>
    </location>
</feature>
<comment type="caution">
    <text evidence="2">The sequence shown here is derived from an EMBL/GenBank/DDBJ whole genome shotgun (WGS) entry which is preliminary data.</text>
</comment>
<dbReference type="AlphaFoldDB" id="K0R2E7"/>